<evidence type="ECO:0000313" key="4">
    <source>
        <dbReference type="Proteomes" id="UP000236544"/>
    </source>
</evidence>
<keyword evidence="1" id="KW-0560">Oxidoreductase</keyword>
<dbReference type="GO" id="GO:0051287">
    <property type="term" value="F:NAD binding"/>
    <property type="evidence" value="ECO:0007669"/>
    <property type="project" value="InterPro"/>
</dbReference>
<dbReference type="OrthoDB" id="298012at2759"/>
<evidence type="ECO:0000259" key="2">
    <source>
        <dbReference type="Pfam" id="PF02826"/>
    </source>
</evidence>
<organism evidence="3 4">
    <name type="scientific">Lachancea quebecensis</name>
    <dbReference type="NCBI Taxonomy" id="1654605"/>
    <lineage>
        <taxon>Eukaryota</taxon>
        <taxon>Fungi</taxon>
        <taxon>Dikarya</taxon>
        <taxon>Ascomycota</taxon>
        <taxon>Saccharomycotina</taxon>
        <taxon>Saccharomycetes</taxon>
        <taxon>Saccharomycetales</taxon>
        <taxon>Saccharomycetaceae</taxon>
        <taxon>Lachancea</taxon>
    </lineage>
</organism>
<feature type="domain" description="D-isomer specific 2-hydroxyacid dehydrogenase NAD-binding" evidence="2">
    <location>
        <begin position="199"/>
        <end position="351"/>
    </location>
</feature>
<name>A0A0P1KLI5_9SACH</name>
<dbReference type="InterPro" id="IPR050223">
    <property type="entry name" value="D-isomer_2-hydroxyacid_DH"/>
</dbReference>
<protein>
    <submittedName>
        <fullName evidence="3">LAQU0S01e07470g1_1</fullName>
    </submittedName>
</protein>
<dbReference type="PANTHER" id="PTHR10996">
    <property type="entry name" value="2-HYDROXYACID DEHYDROGENASE-RELATED"/>
    <property type="match status" value="1"/>
</dbReference>
<accession>A0A0P1KLI5</accession>
<dbReference type="PANTHER" id="PTHR10996:SF279">
    <property type="entry name" value="2-HYDROXYACID DEHYDROGENASE YPL113C-RELATED"/>
    <property type="match status" value="1"/>
</dbReference>
<reference evidence="4" key="1">
    <citation type="submission" date="2015-10" db="EMBL/GenBank/DDBJ databases">
        <authorList>
            <person name="Devillers H."/>
        </authorList>
    </citation>
    <scope>NUCLEOTIDE SEQUENCE [LARGE SCALE GENOMIC DNA]</scope>
</reference>
<dbReference type="InterPro" id="IPR036291">
    <property type="entry name" value="NAD(P)-bd_dom_sf"/>
</dbReference>
<dbReference type="GO" id="GO:0005829">
    <property type="term" value="C:cytosol"/>
    <property type="evidence" value="ECO:0007669"/>
    <property type="project" value="TreeGrafter"/>
</dbReference>
<sequence length="384" mass="42651">MTRKPGVLIPFKNRLEVDDCLPEWKRLEDQVDLIKYEITTKENFKVALAQSNVECLWITEDLFNHLGSPAEFYDDFSPSLKLVAVPWVGTDFLDGPRLKREKGIVVCNIGPNAASNVGELALFLTLSCFRMTSFFEHCFRFVHRGQPGLCAEYVGGKKHALTVSNITNGENNYPFPEKFTCEQDQVVDLSKNYTIAGKTIASPNGKTALILGFGYIGQSIGKKLCYGLDMKIQYFKRSGPVSSEILGYPATYCSTLEDPKTWATPDLIVLALPGHESTQNIINAKTLSMCKDQVRIVNVGRGSCVDEDALLQALESGKVASVGLDVFKNEGTKVDERFFDRWDVTLLPHIGSTVSDMIGRQTLVTLQNIEDVLVKNGRGLYPCN</sequence>
<keyword evidence="4" id="KW-1185">Reference proteome</keyword>
<dbReference type="GO" id="GO:0016618">
    <property type="term" value="F:hydroxypyruvate reductase [NAD(P)H] activity"/>
    <property type="evidence" value="ECO:0007669"/>
    <property type="project" value="TreeGrafter"/>
</dbReference>
<proteinExistence type="predicted"/>
<dbReference type="AlphaFoldDB" id="A0A0P1KLI5"/>
<dbReference type="InterPro" id="IPR006140">
    <property type="entry name" value="D-isomer_DH_NAD-bd"/>
</dbReference>
<dbReference type="Proteomes" id="UP000236544">
    <property type="component" value="Unassembled WGS sequence"/>
</dbReference>
<dbReference type="SUPFAM" id="SSF51735">
    <property type="entry name" value="NAD(P)-binding Rossmann-fold domains"/>
    <property type="match status" value="1"/>
</dbReference>
<dbReference type="Gene3D" id="3.40.50.720">
    <property type="entry name" value="NAD(P)-binding Rossmann-like Domain"/>
    <property type="match status" value="2"/>
</dbReference>
<dbReference type="EMBL" id="LN890560">
    <property type="protein sequence ID" value="CUS20477.1"/>
    <property type="molecule type" value="Genomic_DNA"/>
</dbReference>
<gene>
    <name evidence="3" type="ORF">LAQU0_S01e07470g</name>
</gene>
<dbReference type="SUPFAM" id="SSF52283">
    <property type="entry name" value="Formate/glycerate dehydrogenase catalytic domain-like"/>
    <property type="match status" value="1"/>
</dbReference>
<dbReference type="Pfam" id="PF02826">
    <property type="entry name" value="2-Hacid_dh_C"/>
    <property type="match status" value="1"/>
</dbReference>
<evidence type="ECO:0000256" key="1">
    <source>
        <dbReference type="ARBA" id="ARBA00023002"/>
    </source>
</evidence>
<evidence type="ECO:0000313" key="3">
    <source>
        <dbReference type="EMBL" id="CUS20477.1"/>
    </source>
</evidence>
<dbReference type="GO" id="GO:0030267">
    <property type="term" value="F:glyoxylate reductase (NADPH) activity"/>
    <property type="evidence" value="ECO:0007669"/>
    <property type="project" value="TreeGrafter"/>
</dbReference>